<dbReference type="Gene3D" id="3.10.490.10">
    <property type="entry name" value="Gamma-glutamyl cyclotransferase-like"/>
    <property type="match status" value="1"/>
</dbReference>
<keyword evidence="3" id="KW-1185">Reference proteome</keyword>
<protein>
    <submittedName>
        <fullName evidence="2">Gamma-glutamylcyclotransferase</fullName>
    </submittedName>
</protein>
<reference evidence="2 3" key="1">
    <citation type="submission" date="2022-04" db="EMBL/GenBank/DDBJ databases">
        <authorList>
            <person name="Huq M.A."/>
        </authorList>
    </citation>
    <scope>NUCLEOTIDE SEQUENCE [LARGE SCALE GENOMIC DNA]</scope>
    <source>
        <strain evidence="2 3">MAH-33</strain>
    </source>
</reference>
<dbReference type="Pfam" id="PF06094">
    <property type="entry name" value="GGACT"/>
    <property type="match status" value="1"/>
</dbReference>
<dbReference type="InterPro" id="IPR013024">
    <property type="entry name" value="GGCT-like"/>
</dbReference>
<proteinExistence type="predicted"/>
<sequence length="128" mass="14217">MSQALLFVYGSLRPGFDGEMARWLASVARFECAALASGVLYRVDYYPGFVPGPDGIVTGELFRLPNAEAMLSVLDEHEECTAHFPQPHEFRRERIKVRSAAGLTDAWTYVFARDVTGLERIASGDFLA</sequence>
<name>A0ABT0DT33_9SPHN</name>
<evidence type="ECO:0000259" key="1">
    <source>
        <dbReference type="Pfam" id="PF06094"/>
    </source>
</evidence>
<comment type="caution">
    <text evidence="2">The sequence shown here is derived from an EMBL/GenBank/DDBJ whole genome shotgun (WGS) entry which is preliminary data.</text>
</comment>
<dbReference type="InterPro" id="IPR009288">
    <property type="entry name" value="AIG2-like_dom"/>
</dbReference>
<dbReference type="SUPFAM" id="SSF110857">
    <property type="entry name" value="Gamma-glutamyl cyclotransferase-like"/>
    <property type="match status" value="1"/>
</dbReference>
<dbReference type="Proteomes" id="UP001203512">
    <property type="component" value="Unassembled WGS sequence"/>
</dbReference>
<evidence type="ECO:0000313" key="3">
    <source>
        <dbReference type="Proteomes" id="UP001203512"/>
    </source>
</evidence>
<gene>
    <name evidence="2" type="ORF">MU848_01540</name>
</gene>
<dbReference type="EMBL" id="JALKHS010000004">
    <property type="protein sequence ID" value="MCK0530263.1"/>
    <property type="molecule type" value="Genomic_DNA"/>
</dbReference>
<evidence type="ECO:0000313" key="2">
    <source>
        <dbReference type="EMBL" id="MCK0530263.1"/>
    </source>
</evidence>
<feature type="domain" description="Gamma-glutamylcyclotransferase AIG2-like" evidence="1">
    <location>
        <begin position="6"/>
        <end position="127"/>
    </location>
</feature>
<dbReference type="CDD" id="cd06661">
    <property type="entry name" value="GGCT_like"/>
    <property type="match status" value="1"/>
</dbReference>
<dbReference type="InterPro" id="IPR036568">
    <property type="entry name" value="GGCT-like_sf"/>
</dbReference>
<organism evidence="2 3">
    <name type="scientific">Sphingobium agri</name>
    <dbReference type="NCBI Taxonomy" id="2933566"/>
    <lineage>
        <taxon>Bacteria</taxon>
        <taxon>Pseudomonadati</taxon>
        <taxon>Pseudomonadota</taxon>
        <taxon>Alphaproteobacteria</taxon>
        <taxon>Sphingomonadales</taxon>
        <taxon>Sphingomonadaceae</taxon>
        <taxon>Sphingobium</taxon>
    </lineage>
</organism>
<accession>A0ABT0DT33</accession>
<dbReference type="RefSeq" id="WP_247229773.1">
    <property type="nucleotide sequence ID" value="NZ_JALKHS010000004.1"/>
</dbReference>